<accession>A0A067PMN4</accession>
<organism evidence="2 3">
    <name type="scientific">Jaapia argillacea MUCL 33604</name>
    <dbReference type="NCBI Taxonomy" id="933084"/>
    <lineage>
        <taxon>Eukaryota</taxon>
        <taxon>Fungi</taxon>
        <taxon>Dikarya</taxon>
        <taxon>Basidiomycota</taxon>
        <taxon>Agaricomycotina</taxon>
        <taxon>Agaricomycetes</taxon>
        <taxon>Agaricomycetidae</taxon>
        <taxon>Jaapiales</taxon>
        <taxon>Jaapiaceae</taxon>
        <taxon>Jaapia</taxon>
    </lineage>
</organism>
<dbReference type="PANTHER" id="PTHR23257">
    <property type="entry name" value="SERINE-THREONINE PROTEIN KINASE"/>
    <property type="match status" value="1"/>
</dbReference>
<dbReference type="GO" id="GO:0004672">
    <property type="term" value="F:protein kinase activity"/>
    <property type="evidence" value="ECO:0007669"/>
    <property type="project" value="InterPro"/>
</dbReference>
<reference evidence="3" key="1">
    <citation type="journal article" date="2014" name="Proc. Natl. Acad. Sci. U.S.A.">
        <title>Extensive sampling of basidiomycete genomes demonstrates inadequacy of the white-rot/brown-rot paradigm for wood decay fungi.</title>
        <authorList>
            <person name="Riley R."/>
            <person name="Salamov A.A."/>
            <person name="Brown D.W."/>
            <person name="Nagy L.G."/>
            <person name="Floudas D."/>
            <person name="Held B.W."/>
            <person name="Levasseur A."/>
            <person name="Lombard V."/>
            <person name="Morin E."/>
            <person name="Otillar R."/>
            <person name="Lindquist E.A."/>
            <person name="Sun H."/>
            <person name="LaButti K.M."/>
            <person name="Schmutz J."/>
            <person name="Jabbour D."/>
            <person name="Luo H."/>
            <person name="Baker S.E."/>
            <person name="Pisabarro A.G."/>
            <person name="Walton J.D."/>
            <person name="Blanchette R.A."/>
            <person name="Henrissat B."/>
            <person name="Martin F."/>
            <person name="Cullen D."/>
            <person name="Hibbett D.S."/>
            <person name="Grigoriev I.V."/>
        </authorList>
    </citation>
    <scope>NUCLEOTIDE SEQUENCE [LARGE SCALE GENOMIC DNA]</scope>
    <source>
        <strain evidence="3">MUCL 33604</strain>
    </source>
</reference>
<dbReference type="InParanoid" id="A0A067PMN4"/>
<dbReference type="GO" id="GO:0005737">
    <property type="term" value="C:cytoplasm"/>
    <property type="evidence" value="ECO:0007669"/>
    <property type="project" value="TreeGrafter"/>
</dbReference>
<dbReference type="GO" id="GO:0005524">
    <property type="term" value="F:ATP binding"/>
    <property type="evidence" value="ECO:0007669"/>
    <property type="project" value="InterPro"/>
</dbReference>
<dbReference type="SUPFAM" id="SSF56112">
    <property type="entry name" value="Protein kinase-like (PK-like)"/>
    <property type="match status" value="1"/>
</dbReference>
<dbReference type="InterPro" id="IPR001245">
    <property type="entry name" value="Ser-Thr/Tyr_kinase_cat_dom"/>
</dbReference>
<protein>
    <recommendedName>
        <fullName evidence="1">Protein kinase domain-containing protein</fullName>
    </recommendedName>
</protein>
<dbReference type="InterPro" id="IPR011009">
    <property type="entry name" value="Kinase-like_dom_sf"/>
</dbReference>
<dbReference type="AlphaFoldDB" id="A0A067PMN4"/>
<dbReference type="HOGENOM" id="CLU_000288_7_26_1"/>
<sequence length="89" mass="10165">MAPEILSPMSELTFETDVFAFGRVCLELYSGMPPYTEFRHDMQVVAALHDCIRPANPGPGRYGRHLSQELWAWILQCWNQEPAQRPTAS</sequence>
<dbReference type="EMBL" id="KL197747">
    <property type="protein sequence ID" value="KDQ51581.1"/>
    <property type="molecule type" value="Genomic_DNA"/>
</dbReference>
<proteinExistence type="predicted"/>
<dbReference type="Gene3D" id="1.10.510.10">
    <property type="entry name" value="Transferase(Phosphotransferase) domain 1"/>
    <property type="match status" value="1"/>
</dbReference>
<dbReference type="STRING" id="933084.A0A067PMN4"/>
<dbReference type="Pfam" id="PF07714">
    <property type="entry name" value="PK_Tyr_Ser-Thr"/>
    <property type="match status" value="1"/>
</dbReference>
<dbReference type="OrthoDB" id="4062651at2759"/>
<dbReference type="PROSITE" id="PS50011">
    <property type="entry name" value="PROTEIN_KINASE_DOM"/>
    <property type="match status" value="1"/>
</dbReference>
<dbReference type="InterPro" id="IPR000719">
    <property type="entry name" value="Prot_kinase_dom"/>
</dbReference>
<dbReference type="Proteomes" id="UP000027265">
    <property type="component" value="Unassembled WGS sequence"/>
</dbReference>
<evidence type="ECO:0000313" key="2">
    <source>
        <dbReference type="EMBL" id="KDQ51581.1"/>
    </source>
</evidence>
<dbReference type="GO" id="GO:0007165">
    <property type="term" value="P:signal transduction"/>
    <property type="evidence" value="ECO:0007669"/>
    <property type="project" value="TreeGrafter"/>
</dbReference>
<name>A0A067PMN4_9AGAM</name>
<gene>
    <name evidence="2" type="ORF">JAAARDRAFT_505235</name>
</gene>
<dbReference type="InterPro" id="IPR050167">
    <property type="entry name" value="Ser_Thr_protein_kinase"/>
</dbReference>
<feature type="domain" description="Protein kinase" evidence="1">
    <location>
        <begin position="1"/>
        <end position="89"/>
    </location>
</feature>
<evidence type="ECO:0000259" key="1">
    <source>
        <dbReference type="PROSITE" id="PS50011"/>
    </source>
</evidence>
<keyword evidence="3" id="KW-1185">Reference proteome</keyword>
<evidence type="ECO:0000313" key="3">
    <source>
        <dbReference type="Proteomes" id="UP000027265"/>
    </source>
</evidence>